<dbReference type="EMBL" id="RRYP01012175">
    <property type="protein sequence ID" value="TNV77285.1"/>
    <property type="molecule type" value="Genomic_DNA"/>
</dbReference>
<evidence type="ECO:0000313" key="1">
    <source>
        <dbReference type="EMBL" id="TNV77285.1"/>
    </source>
</evidence>
<organism evidence="1 2">
    <name type="scientific">Halteria grandinella</name>
    <dbReference type="NCBI Taxonomy" id="5974"/>
    <lineage>
        <taxon>Eukaryota</taxon>
        <taxon>Sar</taxon>
        <taxon>Alveolata</taxon>
        <taxon>Ciliophora</taxon>
        <taxon>Intramacronucleata</taxon>
        <taxon>Spirotrichea</taxon>
        <taxon>Stichotrichia</taxon>
        <taxon>Sporadotrichida</taxon>
        <taxon>Halteriidae</taxon>
        <taxon>Halteria</taxon>
    </lineage>
</organism>
<accession>A0A8J8T0E6</accession>
<reference evidence="1" key="1">
    <citation type="submission" date="2019-06" db="EMBL/GenBank/DDBJ databases">
        <authorList>
            <person name="Zheng W."/>
        </authorList>
    </citation>
    <scope>NUCLEOTIDE SEQUENCE</scope>
    <source>
        <strain evidence="1">QDHG01</strain>
    </source>
</reference>
<sequence length="163" mass="18268">MKIVERMYSVFKSHIRITHVIISLLKQDSLSPPMASSRLPFFFPIRKKKCMRKHGTTQVAIRSKDMGLIKVIAQQAASFNSSSYSDPKNIIIFVGKQIPQKIKLIILLLFFKIPSLILNSSNPQDSTLALTRPISKTIQLSNPVVTVDPTGTMPPNNVQLQLP</sequence>
<protein>
    <submittedName>
        <fullName evidence="1">Uncharacterized protein</fullName>
    </submittedName>
</protein>
<comment type="caution">
    <text evidence="1">The sequence shown here is derived from an EMBL/GenBank/DDBJ whole genome shotgun (WGS) entry which is preliminary data.</text>
</comment>
<dbReference type="AlphaFoldDB" id="A0A8J8T0E6"/>
<dbReference type="Proteomes" id="UP000785679">
    <property type="component" value="Unassembled WGS sequence"/>
</dbReference>
<name>A0A8J8T0E6_HALGN</name>
<keyword evidence="2" id="KW-1185">Reference proteome</keyword>
<proteinExistence type="predicted"/>
<gene>
    <name evidence="1" type="ORF">FGO68_gene16001</name>
</gene>
<evidence type="ECO:0000313" key="2">
    <source>
        <dbReference type="Proteomes" id="UP000785679"/>
    </source>
</evidence>